<dbReference type="PATRIC" id="fig|797209.4.peg.3278"/>
<dbReference type="Proteomes" id="UP000003751">
    <property type="component" value="Unassembled WGS sequence"/>
</dbReference>
<dbReference type="AlphaFoldDB" id="E7QX16"/>
<reference evidence="2 4" key="1">
    <citation type="journal article" date="2014" name="ISME J.">
        <title>Trehalose/2-sulfotrehalose biosynthesis and glycine-betaine uptake are widely spread mechanisms for osmoadaptation in the Halobacteriales.</title>
        <authorList>
            <person name="Youssef N.H."/>
            <person name="Savage-Ashlock K.N."/>
            <person name="McCully A.L."/>
            <person name="Luedtke B."/>
            <person name="Shaw E.I."/>
            <person name="Hoff W.D."/>
            <person name="Elshahed M.S."/>
        </authorList>
    </citation>
    <scope>NUCLEOTIDE SEQUENCE [LARGE SCALE GENOMIC DNA]</scope>
    <source>
        <strain evidence="2 4">DX253</strain>
    </source>
</reference>
<dbReference type="EMBL" id="AEMG01000019">
    <property type="protein sequence ID" value="EFW90819.1"/>
    <property type="molecule type" value="Genomic_DNA"/>
</dbReference>
<keyword evidence="5" id="KW-1185">Reference proteome</keyword>
<name>E7QX16_HALPU</name>
<evidence type="ECO:0000313" key="5">
    <source>
        <dbReference type="Proteomes" id="UP000184203"/>
    </source>
</evidence>
<reference evidence="3" key="2">
    <citation type="submission" date="2016-11" db="EMBL/GenBank/DDBJ databases">
        <authorList>
            <person name="Jaros S."/>
            <person name="Januszkiewicz K."/>
            <person name="Wedrychowicz H."/>
        </authorList>
    </citation>
    <scope>NUCLEOTIDE SEQUENCE [LARGE SCALE GENOMIC DNA]</scope>
    <source>
        <strain evidence="3">DX253</strain>
    </source>
</reference>
<evidence type="ECO:0000256" key="1">
    <source>
        <dbReference type="SAM" id="Phobius"/>
    </source>
</evidence>
<dbReference type="OrthoDB" id="340376at2157"/>
<keyword evidence="1" id="KW-0472">Membrane</keyword>
<proteinExistence type="predicted"/>
<dbReference type="STRING" id="797209.GCA_000376445_03086"/>
<evidence type="ECO:0000313" key="3">
    <source>
        <dbReference type="EMBL" id="SHK23012.1"/>
    </source>
</evidence>
<dbReference type="EMBL" id="FRAN01000001">
    <property type="protein sequence ID" value="SHK23012.1"/>
    <property type="molecule type" value="Genomic_DNA"/>
</dbReference>
<feature type="transmembrane region" description="Helical" evidence="1">
    <location>
        <begin position="40"/>
        <end position="59"/>
    </location>
</feature>
<evidence type="ECO:0000313" key="2">
    <source>
        <dbReference type="EMBL" id="EFW90819.1"/>
    </source>
</evidence>
<feature type="transmembrane region" description="Helical" evidence="1">
    <location>
        <begin position="105"/>
        <end position="125"/>
    </location>
</feature>
<dbReference type="Proteomes" id="UP000184203">
    <property type="component" value="Unassembled WGS sequence"/>
</dbReference>
<reference evidence="5" key="3">
    <citation type="submission" date="2016-11" db="EMBL/GenBank/DDBJ databases">
        <authorList>
            <person name="Varghese N."/>
            <person name="Submissions S."/>
        </authorList>
    </citation>
    <scope>NUCLEOTIDE SEQUENCE [LARGE SCALE GENOMIC DNA]</scope>
    <source>
        <strain evidence="5">DX253</strain>
    </source>
</reference>
<sequence length="136" mass="14867">MVPETVSEWFPDRPPTWMEVASTALMWIPLVINLSPLDSISWTWGAIGFVSFAVAMGPARNTSFGQRVGEWFGDIGVAGRGTVIIAFAIVVWWTMFTVDIPTVTVNSYVAGAWTTITLYTLAYLVDAGEIDGWSAT</sequence>
<keyword evidence="1" id="KW-0812">Transmembrane</keyword>
<evidence type="ECO:0000313" key="4">
    <source>
        <dbReference type="Proteomes" id="UP000003751"/>
    </source>
</evidence>
<keyword evidence="1" id="KW-1133">Transmembrane helix</keyword>
<organism evidence="2 4">
    <name type="scientific">Haladaptatus paucihalophilus DX253</name>
    <dbReference type="NCBI Taxonomy" id="797209"/>
    <lineage>
        <taxon>Archaea</taxon>
        <taxon>Methanobacteriati</taxon>
        <taxon>Methanobacteriota</taxon>
        <taxon>Stenosarchaea group</taxon>
        <taxon>Halobacteria</taxon>
        <taxon>Halobacteriales</taxon>
        <taxon>Haladaptataceae</taxon>
        <taxon>Haladaptatus</taxon>
    </lineage>
</organism>
<protein>
    <submittedName>
        <fullName evidence="2">Uncharacterized protein</fullName>
    </submittedName>
</protein>
<dbReference type="eggNOG" id="arCOG13460">
    <property type="taxonomic scope" value="Archaea"/>
</dbReference>
<accession>E7QX16</accession>
<dbReference type="RefSeq" id="WP_007981733.1">
    <property type="nucleotide sequence ID" value="NZ_AEMG01000019.1"/>
</dbReference>
<gene>
    <name evidence="3" type="ORF">SAMN05444342_1033</name>
    <name evidence="2" type="ORF">ZOD2009_16773</name>
</gene>
<feature type="transmembrane region" description="Helical" evidence="1">
    <location>
        <begin position="71"/>
        <end position="93"/>
    </location>
</feature>